<accession>A0A917C994</accession>
<comment type="caution">
    <text evidence="2">The sequence shown here is derived from an EMBL/GenBank/DDBJ whole genome shotgun (WGS) entry which is preliminary data.</text>
</comment>
<dbReference type="NCBIfam" id="TIGR02896">
    <property type="entry name" value="spore_III_AF"/>
    <property type="match status" value="1"/>
</dbReference>
<evidence type="ECO:0000256" key="1">
    <source>
        <dbReference type="SAM" id="Phobius"/>
    </source>
</evidence>
<evidence type="ECO:0008006" key="4">
    <source>
        <dbReference type="Google" id="ProtNLM"/>
    </source>
</evidence>
<reference evidence="2" key="1">
    <citation type="journal article" date="2014" name="Int. J. Syst. Evol. Microbiol.">
        <title>Complete genome sequence of Corynebacterium casei LMG S-19264T (=DSM 44701T), isolated from a smear-ripened cheese.</title>
        <authorList>
            <consortium name="US DOE Joint Genome Institute (JGI-PGF)"/>
            <person name="Walter F."/>
            <person name="Albersmeier A."/>
            <person name="Kalinowski J."/>
            <person name="Ruckert C."/>
        </authorList>
    </citation>
    <scope>NUCLEOTIDE SEQUENCE</scope>
    <source>
        <strain evidence="2">CGMCC 1.16134</strain>
    </source>
</reference>
<keyword evidence="1" id="KW-0472">Membrane</keyword>
<reference evidence="2" key="2">
    <citation type="submission" date="2020-09" db="EMBL/GenBank/DDBJ databases">
        <authorList>
            <person name="Sun Q."/>
            <person name="Zhou Y."/>
        </authorList>
    </citation>
    <scope>NUCLEOTIDE SEQUENCE</scope>
    <source>
        <strain evidence="2">CGMCC 1.16134</strain>
    </source>
</reference>
<dbReference type="AlphaFoldDB" id="A0A917C994"/>
<protein>
    <recommendedName>
        <fullName evidence="4">Stage III sporulation protein AF</fullName>
    </recommendedName>
</protein>
<keyword evidence="1" id="KW-1133">Transmembrane helix</keyword>
<sequence>MDWLGGWLREIILVVLLAAFVEMLLPSKSMERYARLVLSLLVLLTLLSPVVSLLKKDVAAELSLALGKQEQGGGLMPGQSGNSLQQILADGQKLAKGRQDQSLSLVAEEVAQQMQEQIVNETDERVKVTVKLGLAKAGAEGAVLNSSGEDVPVITAVQVVLQAADGAETIAPEETSGASGAALSQPLEIKPVEPVDIHIETVPETGQQVEDALPSESGKSESIIELLEQKWNLTPGSVQVMGNDDRAGKL</sequence>
<organism evidence="2 3">
    <name type="scientific">Paenibacillus albidus</name>
    <dbReference type="NCBI Taxonomy" id="2041023"/>
    <lineage>
        <taxon>Bacteria</taxon>
        <taxon>Bacillati</taxon>
        <taxon>Bacillota</taxon>
        <taxon>Bacilli</taxon>
        <taxon>Bacillales</taxon>
        <taxon>Paenibacillaceae</taxon>
        <taxon>Paenibacillus</taxon>
    </lineage>
</organism>
<keyword evidence="1" id="KW-0812">Transmembrane</keyword>
<feature type="transmembrane region" description="Helical" evidence="1">
    <location>
        <begin position="37"/>
        <end position="54"/>
    </location>
</feature>
<name>A0A917C994_9BACL</name>
<dbReference type="Proteomes" id="UP000637643">
    <property type="component" value="Unassembled WGS sequence"/>
</dbReference>
<keyword evidence="3" id="KW-1185">Reference proteome</keyword>
<dbReference type="InterPro" id="IPR014245">
    <property type="entry name" value="Spore_III_AF"/>
</dbReference>
<gene>
    <name evidence="2" type="ORF">GCM10010912_22510</name>
</gene>
<evidence type="ECO:0000313" key="3">
    <source>
        <dbReference type="Proteomes" id="UP000637643"/>
    </source>
</evidence>
<feature type="transmembrane region" description="Helical" evidence="1">
    <location>
        <begin position="6"/>
        <end position="25"/>
    </location>
</feature>
<evidence type="ECO:0000313" key="2">
    <source>
        <dbReference type="EMBL" id="GGF76925.1"/>
    </source>
</evidence>
<dbReference type="EMBL" id="BMKR01000007">
    <property type="protein sequence ID" value="GGF76925.1"/>
    <property type="molecule type" value="Genomic_DNA"/>
</dbReference>
<dbReference type="RefSeq" id="WP_189024805.1">
    <property type="nucleotide sequence ID" value="NZ_BMKR01000007.1"/>
</dbReference>
<dbReference type="Pfam" id="PF09581">
    <property type="entry name" value="Spore_III_AF"/>
    <property type="match status" value="1"/>
</dbReference>
<proteinExistence type="predicted"/>